<sequence length="237" mass="26210">MKRLSRHRYLTVLVLVLLALSSFAAYTAAGPRPAPPPGGEDPVARLRAERRFAVPQEIVDRVRQGPSSRAQPYGSYVTLGHDSDKITVEVPAAWNEIEYLPWVYQGQEVGVTLMASTDLAAFNRRSAPGVFIGVSHLLTEISDPQTVLQTEEQDFSRGCARGRRFDYDDAIYKGWFDHFACDGASSVITAVTTTPDGGFIVLIRVVVRTPADLDAAKRIFDTFQVVGNPEQDEHHDH</sequence>
<protein>
    <recommendedName>
        <fullName evidence="4">PsbP C-terminal domain-containing protein</fullName>
    </recommendedName>
</protein>
<organism evidence="2 3">
    <name type="scientific">Thermalbibacter longus</name>
    <dbReference type="NCBI Taxonomy" id="2951981"/>
    <lineage>
        <taxon>Bacteria</taxon>
        <taxon>Pseudomonadati</taxon>
        <taxon>Thermomicrobiota</taxon>
        <taxon>Thermomicrobia</taxon>
        <taxon>Thermomicrobiales</taxon>
        <taxon>Thermomicrobiaceae</taxon>
        <taxon>Thermalbibacter</taxon>
    </lineage>
</organism>
<accession>A0AA42BA55</accession>
<dbReference type="AlphaFoldDB" id="A0AA42BA55"/>
<dbReference type="Proteomes" id="UP001165306">
    <property type="component" value="Unassembled WGS sequence"/>
</dbReference>
<proteinExistence type="predicted"/>
<feature type="signal peptide" evidence="1">
    <location>
        <begin position="1"/>
        <end position="24"/>
    </location>
</feature>
<evidence type="ECO:0000256" key="1">
    <source>
        <dbReference type="SAM" id="SignalP"/>
    </source>
</evidence>
<gene>
    <name evidence="2" type="ORF">NET02_09000</name>
</gene>
<name>A0AA42BA55_9BACT</name>
<reference evidence="2" key="1">
    <citation type="submission" date="2022-06" db="EMBL/GenBank/DDBJ databases">
        <title>CFH 74404 Thermomicrobiaceae sp.</title>
        <authorList>
            <person name="Ming H."/>
            <person name="Li W.-J."/>
            <person name="Zhao Z."/>
        </authorList>
    </citation>
    <scope>NUCLEOTIDE SEQUENCE</scope>
    <source>
        <strain evidence="2">CFH 74404</strain>
    </source>
</reference>
<keyword evidence="1" id="KW-0732">Signal</keyword>
<evidence type="ECO:0008006" key="4">
    <source>
        <dbReference type="Google" id="ProtNLM"/>
    </source>
</evidence>
<keyword evidence="3" id="KW-1185">Reference proteome</keyword>
<evidence type="ECO:0000313" key="2">
    <source>
        <dbReference type="EMBL" id="MCM8749282.1"/>
    </source>
</evidence>
<evidence type="ECO:0000313" key="3">
    <source>
        <dbReference type="Proteomes" id="UP001165306"/>
    </source>
</evidence>
<dbReference type="RefSeq" id="WP_284057063.1">
    <property type="nucleotide sequence ID" value="NZ_JAMSLR010000005.1"/>
</dbReference>
<comment type="caution">
    <text evidence="2">The sequence shown here is derived from an EMBL/GenBank/DDBJ whole genome shotgun (WGS) entry which is preliminary data.</text>
</comment>
<dbReference type="EMBL" id="JAMSLR010000005">
    <property type="protein sequence ID" value="MCM8749282.1"/>
    <property type="molecule type" value="Genomic_DNA"/>
</dbReference>
<feature type="chain" id="PRO_5041227661" description="PsbP C-terminal domain-containing protein" evidence="1">
    <location>
        <begin position="25"/>
        <end position="237"/>
    </location>
</feature>